<dbReference type="InterPro" id="IPR001663">
    <property type="entry name" value="Rng_hydr_dOase-A"/>
</dbReference>
<reference evidence="10 11" key="1">
    <citation type="submission" date="2020-08" db="EMBL/GenBank/DDBJ databases">
        <title>Genomic Encyclopedia of Type Strains, Phase IV (KMG-IV): sequencing the most valuable type-strain genomes for metagenomic binning, comparative biology and taxonomic classification.</title>
        <authorList>
            <person name="Goeker M."/>
        </authorList>
    </citation>
    <scope>NUCLEOTIDE SEQUENCE [LARGE SCALE GENOMIC DNA]</scope>
    <source>
        <strain evidence="10 11">DSM 17328</strain>
    </source>
</reference>
<keyword evidence="6" id="KW-0408">Iron</keyword>
<keyword evidence="5" id="KW-0560">Oxidoreductase</keyword>
<comment type="similarity">
    <text evidence="1">Belongs to the bacterial ring-hydroxylating dioxygenase alpha subunit family.</text>
</comment>
<dbReference type="GO" id="GO:0051213">
    <property type="term" value="F:dioxygenase activity"/>
    <property type="evidence" value="ECO:0007669"/>
    <property type="project" value="UniProtKB-KW"/>
</dbReference>
<evidence type="ECO:0000259" key="9">
    <source>
        <dbReference type="PROSITE" id="PS51296"/>
    </source>
</evidence>
<dbReference type="InterPro" id="IPR015879">
    <property type="entry name" value="Ring_hydroxy_dOase_asu_C_dom"/>
</dbReference>
<dbReference type="AlphaFoldDB" id="A0A7W7B061"/>
<keyword evidence="4 10" id="KW-0223">Dioxygenase</keyword>
<dbReference type="PROSITE" id="PS51296">
    <property type="entry name" value="RIESKE"/>
    <property type="match status" value="1"/>
</dbReference>
<keyword evidence="2" id="KW-0001">2Fe-2S</keyword>
<dbReference type="InterPro" id="IPR017941">
    <property type="entry name" value="Rieske_2Fe-2S"/>
</dbReference>
<evidence type="ECO:0000256" key="5">
    <source>
        <dbReference type="ARBA" id="ARBA00023002"/>
    </source>
</evidence>
<dbReference type="InterPro" id="IPR015881">
    <property type="entry name" value="ARHD_Rieske_2Fe_2S"/>
</dbReference>
<dbReference type="SUPFAM" id="SSF50022">
    <property type="entry name" value="ISP domain"/>
    <property type="match status" value="1"/>
</dbReference>
<feature type="domain" description="Rieske" evidence="9">
    <location>
        <begin position="51"/>
        <end position="161"/>
    </location>
</feature>
<evidence type="ECO:0000256" key="2">
    <source>
        <dbReference type="ARBA" id="ARBA00022714"/>
    </source>
</evidence>
<dbReference type="PRINTS" id="PR00090">
    <property type="entry name" value="RNGDIOXGNASE"/>
</dbReference>
<dbReference type="PROSITE" id="PS00570">
    <property type="entry name" value="RING_HYDROXYL_ALPHA"/>
    <property type="match status" value="1"/>
</dbReference>
<dbReference type="PANTHER" id="PTHR43756:SF1">
    <property type="entry name" value="3-PHENYLPROPIONATE_CINNAMIC ACID DIOXYGENASE SUBUNIT ALPHA"/>
    <property type="match status" value="1"/>
</dbReference>
<sequence>MGNDQKISLHAPANESYTRKAGLLPEPVSLESYRSQAFYELERDRVFGRSWLTLAREEELPEPGDYLVRDIEVLGASVIVARGRDGTIRSFHNVCSHRANQVAWERSGNATRLVCRYHNWTYRTDGRLIGVPDEASFERLDKAKCGLTPIATEVWEGFIFVNLERNPSVRLEEFLGGMGDYLKGIQYKYADNPITIEAHLDCNWKVACDAFSEAYHIPAIHANTIGKTFSSQDNKFAHILGANFFGPHRSAALYGNPDYIPGEEAHVERLAYSAIDSANVVAAGSREEMADYLAHPAVNHPKAREWVHDVHAIFPNLHIDTGQGGFYTHHFWPTSVNTTRYEVRFYMAHALDARARFQQEAYLARVMEVLLEDLSNVKRTQRGIDSGGKDYMVLQENEVMIRHSVHHVERWARAQTVQEALA</sequence>
<dbReference type="GO" id="GO:0051537">
    <property type="term" value="F:2 iron, 2 sulfur cluster binding"/>
    <property type="evidence" value="ECO:0007669"/>
    <property type="project" value="UniProtKB-KW"/>
</dbReference>
<dbReference type="Pfam" id="PF00848">
    <property type="entry name" value="Ring_hydroxyl_A"/>
    <property type="match status" value="1"/>
</dbReference>
<evidence type="ECO:0000256" key="4">
    <source>
        <dbReference type="ARBA" id="ARBA00022964"/>
    </source>
</evidence>
<organism evidence="10 11">
    <name type="scientific">Sphingosinicella soli</name>
    <dbReference type="NCBI Taxonomy" id="333708"/>
    <lineage>
        <taxon>Bacteria</taxon>
        <taxon>Pseudomonadati</taxon>
        <taxon>Pseudomonadota</taxon>
        <taxon>Alphaproteobacteria</taxon>
        <taxon>Sphingomonadales</taxon>
        <taxon>Sphingosinicellaceae</taxon>
        <taxon>Sphingosinicella</taxon>
    </lineage>
</organism>
<dbReference type="EMBL" id="JACHNZ010000011">
    <property type="protein sequence ID" value="MBB4631616.1"/>
    <property type="molecule type" value="Genomic_DNA"/>
</dbReference>
<accession>A0A7W7B061</accession>
<dbReference type="PANTHER" id="PTHR43756">
    <property type="entry name" value="CHOLINE MONOOXYGENASE, CHLOROPLASTIC"/>
    <property type="match status" value="1"/>
</dbReference>
<evidence type="ECO:0000256" key="7">
    <source>
        <dbReference type="ARBA" id="ARBA00023014"/>
    </source>
</evidence>
<dbReference type="GO" id="GO:0005506">
    <property type="term" value="F:iron ion binding"/>
    <property type="evidence" value="ECO:0007669"/>
    <property type="project" value="InterPro"/>
</dbReference>
<dbReference type="Gene3D" id="2.102.10.10">
    <property type="entry name" value="Rieske [2Fe-2S] iron-sulphur domain"/>
    <property type="match status" value="1"/>
</dbReference>
<gene>
    <name evidence="10" type="ORF">GGQ98_001228</name>
</gene>
<evidence type="ECO:0000313" key="10">
    <source>
        <dbReference type="EMBL" id="MBB4631616.1"/>
    </source>
</evidence>
<evidence type="ECO:0000256" key="8">
    <source>
        <dbReference type="ARBA" id="ARBA00023027"/>
    </source>
</evidence>
<keyword evidence="11" id="KW-1185">Reference proteome</keyword>
<keyword evidence="3" id="KW-0479">Metal-binding</keyword>
<evidence type="ECO:0000256" key="3">
    <source>
        <dbReference type="ARBA" id="ARBA00022723"/>
    </source>
</evidence>
<comment type="caution">
    <text evidence="10">The sequence shown here is derived from an EMBL/GenBank/DDBJ whole genome shotgun (WGS) entry which is preliminary data.</text>
</comment>
<keyword evidence="8" id="KW-0520">NAD</keyword>
<dbReference type="Gene3D" id="3.90.380.10">
    <property type="entry name" value="Naphthalene 1,2-dioxygenase Alpha Subunit, Chain A, domain 1"/>
    <property type="match status" value="1"/>
</dbReference>
<keyword evidence="7" id="KW-0411">Iron-sulfur</keyword>
<proteinExistence type="inferred from homology"/>
<dbReference type="Pfam" id="PF00355">
    <property type="entry name" value="Rieske"/>
    <property type="match status" value="1"/>
</dbReference>
<dbReference type="SUPFAM" id="SSF55961">
    <property type="entry name" value="Bet v1-like"/>
    <property type="match status" value="1"/>
</dbReference>
<dbReference type="Proteomes" id="UP000566324">
    <property type="component" value="Unassembled WGS sequence"/>
</dbReference>
<protein>
    <submittedName>
        <fullName evidence="10">Phenylpropionate dioxygenase-like ring-hydroxylating dioxygenase large terminal subunit</fullName>
    </submittedName>
</protein>
<dbReference type="CDD" id="cd03469">
    <property type="entry name" value="Rieske_RO_Alpha_N"/>
    <property type="match status" value="1"/>
</dbReference>
<name>A0A7W7B061_9SPHN</name>
<dbReference type="RefSeq" id="WP_184066627.1">
    <property type="nucleotide sequence ID" value="NZ_JACHNZ010000011.1"/>
</dbReference>
<evidence type="ECO:0000313" key="11">
    <source>
        <dbReference type="Proteomes" id="UP000566324"/>
    </source>
</evidence>
<dbReference type="CDD" id="cd00680">
    <property type="entry name" value="RHO_alpha_C"/>
    <property type="match status" value="1"/>
</dbReference>
<dbReference type="InterPro" id="IPR036922">
    <property type="entry name" value="Rieske_2Fe-2S_sf"/>
</dbReference>
<evidence type="ECO:0000256" key="1">
    <source>
        <dbReference type="ARBA" id="ARBA00008751"/>
    </source>
</evidence>
<evidence type="ECO:0000256" key="6">
    <source>
        <dbReference type="ARBA" id="ARBA00023004"/>
    </source>
</evidence>